<comment type="caution">
    <text evidence="2">The sequence shown here is derived from an EMBL/GenBank/DDBJ whole genome shotgun (WGS) entry which is preliminary data.</text>
</comment>
<evidence type="ECO:0000313" key="3">
    <source>
        <dbReference type="Proteomes" id="UP001077662"/>
    </source>
</evidence>
<feature type="transmembrane region" description="Helical" evidence="1">
    <location>
        <begin position="20"/>
        <end position="37"/>
    </location>
</feature>
<dbReference type="RefSeq" id="WP_258433144.1">
    <property type="nucleotide sequence ID" value="NZ_JANSGW010000007.1"/>
</dbReference>
<keyword evidence="1" id="KW-0472">Membrane</keyword>
<dbReference type="AlphaFoldDB" id="A0AAP3DFB0"/>
<gene>
    <name evidence="2" type="ORF">O0554_06610</name>
</gene>
<reference evidence="2" key="1">
    <citation type="submission" date="2022-09" db="EMBL/GenBank/DDBJ databases">
        <title>Genome analysis and characterization of larvicidal activity of Brevibacillus strains.</title>
        <authorList>
            <person name="Patrusheva E.V."/>
            <person name="Izotova A.O."/>
            <person name="Toshchakov S.V."/>
            <person name="Sineoky S.P."/>
        </authorList>
    </citation>
    <scope>NUCLEOTIDE SEQUENCE</scope>
    <source>
        <strain evidence="2">VKPM_B-13247</strain>
    </source>
</reference>
<proteinExistence type="predicted"/>
<evidence type="ECO:0000256" key="1">
    <source>
        <dbReference type="SAM" id="Phobius"/>
    </source>
</evidence>
<evidence type="ECO:0000313" key="2">
    <source>
        <dbReference type="EMBL" id="MCZ0806592.1"/>
    </source>
</evidence>
<dbReference type="EMBL" id="JAPTNE010000007">
    <property type="protein sequence ID" value="MCZ0806592.1"/>
    <property type="molecule type" value="Genomic_DNA"/>
</dbReference>
<keyword evidence="1" id="KW-0812">Transmembrane</keyword>
<organism evidence="2 3">
    <name type="scientific">Brevibacillus laterosporus</name>
    <name type="common">Bacillus laterosporus</name>
    <dbReference type="NCBI Taxonomy" id="1465"/>
    <lineage>
        <taxon>Bacteria</taxon>
        <taxon>Bacillati</taxon>
        <taxon>Bacillota</taxon>
        <taxon>Bacilli</taxon>
        <taxon>Bacillales</taxon>
        <taxon>Paenibacillaceae</taxon>
        <taxon>Brevibacillus</taxon>
    </lineage>
</organism>
<sequence length="57" mass="6514">MNIKDQKYKRATKIKAVKRWTTSIAAVLIVAGTTGMWKGQELFSAKYRFSYDREGAV</sequence>
<keyword evidence="1" id="KW-1133">Transmembrane helix</keyword>
<accession>A0AAP3DFB0</accession>
<dbReference type="Proteomes" id="UP001077662">
    <property type="component" value="Unassembled WGS sequence"/>
</dbReference>
<protein>
    <submittedName>
        <fullName evidence="2">Uncharacterized protein</fullName>
    </submittedName>
</protein>
<name>A0AAP3DFB0_BRELA</name>